<feature type="signal peptide" evidence="1">
    <location>
        <begin position="1"/>
        <end position="29"/>
    </location>
</feature>
<dbReference type="OrthoDB" id="7000272at2"/>
<organism evidence="2 3">
    <name type="scientific">Pseudomonas fluorescens</name>
    <dbReference type="NCBI Taxonomy" id="294"/>
    <lineage>
        <taxon>Bacteria</taxon>
        <taxon>Pseudomonadati</taxon>
        <taxon>Pseudomonadota</taxon>
        <taxon>Gammaproteobacteria</taxon>
        <taxon>Pseudomonadales</taxon>
        <taxon>Pseudomonadaceae</taxon>
        <taxon>Pseudomonas</taxon>
    </lineage>
</organism>
<evidence type="ECO:0000256" key="1">
    <source>
        <dbReference type="SAM" id="SignalP"/>
    </source>
</evidence>
<reference evidence="2 3" key="1">
    <citation type="submission" date="2019-09" db="EMBL/GenBank/DDBJ databases">
        <authorList>
            <person name="Chandra G."/>
            <person name="Truman W A."/>
        </authorList>
    </citation>
    <scope>NUCLEOTIDE SEQUENCE [LARGE SCALE GENOMIC DNA]</scope>
    <source>
        <strain evidence="2">PS928</strain>
    </source>
</reference>
<proteinExistence type="predicted"/>
<gene>
    <name evidence="2" type="ORF">PS928_04296</name>
</gene>
<name>A0A5E7UZB3_PSEFL</name>
<evidence type="ECO:0000313" key="2">
    <source>
        <dbReference type="EMBL" id="VVQ15710.1"/>
    </source>
</evidence>
<accession>A0A5E7UZB3</accession>
<evidence type="ECO:0008006" key="4">
    <source>
        <dbReference type="Google" id="ProtNLM"/>
    </source>
</evidence>
<dbReference type="EMBL" id="CABVJF010000017">
    <property type="protein sequence ID" value="VVQ15710.1"/>
    <property type="molecule type" value="Genomic_DNA"/>
</dbReference>
<dbReference type="AlphaFoldDB" id="A0A5E7UZB3"/>
<evidence type="ECO:0000313" key="3">
    <source>
        <dbReference type="Proteomes" id="UP000381378"/>
    </source>
</evidence>
<feature type="chain" id="PRO_5022811123" description="DUF1302 domain-containing protein" evidence="1">
    <location>
        <begin position="30"/>
        <end position="616"/>
    </location>
</feature>
<dbReference type="RefSeq" id="WP_150787217.1">
    <property type="nucleotide sequence ID" value="NZ_CABVJF010000017.1"/>
</dbReference>
<keyword evidence="1" id="KW-0732">Signal</keyword>
<dbReference type="PROSITE" id="PS51257">
    <property type="entry name" value="PROKAR_LIPOPROTEIN"/>
    <property type="match status" value="1"/>
</dbReference>
<sequence precursor="true">MRTIKITPTIAPNVFTALMAACFSSGALAATEFEFGDGWTGTWLSTISVGTSVRARNADSELYGKGNGALVGLPNGTGNNTIDEGNLNYRRGDAFSTPFKLLSEVSFRKDSFGGLIRAKAWYDETLKNDSVYFGNQANGYNGYNRTSDSLTKRKPLSDKGFDPLLKYSGVALLDAYIYDTFNGLGDKPVQVRAGRHVLNWGESVFIQGVNQINPIDVPAARRPGAELKEVFMPVWMLSGSQSLGDLGALEAFYQLKWEPTPIEAGCGNYWSVAQGNISKRPGACFNASALSSLTDSTPKALADGTYIPTLDGKNAKNSGQFGLAYRFNSDALDTEFGLYAMNIHARTPVFSLKYGSFPGTVSSAAAFWEYPENVKVYGVSAATNLFGWSVSGEYSLTRDVRAQLDGNDMFFGSFGLGPLATRASANGAGTSNGTLHGGVKANKNQLQINALQAGNGFMGADQWLVVGEVGVQWNDLPMGGDLRFNRPFIFGPGPHAEYGGNTCAAGFSHNEAGCSKDKGYVTKSAWGYRLLGQLTFNNVYGTGVATSPRVFWSHDVKGYAIDSQFVEDRQTLGLGVKFDYQKKYTLDLSYNAFNRNASFDSLRDRDYMSATLSANF</sequence>
<protein>
    <recommendedName>
        <fullName evidence="4">DUF1302 domain-containing protein</fullName>
    </recommendedName>
</protein>
<dbReference type="Proteomes" id="UP000381378">
    <property type="component" value="Unassembled WGS sequence"/>
</dbReference>
<dbReference type="Pfam" id="PF06980">
    <property type="entry name" value="DUF1302"/>
    <property type="match status" value="1"/>
</dbReference>
<dbReference type="InterPro" id="IPR010727">
    <property type="entry name" value="DUF1302"/>
</dbReference>